<dbReference type="PROSITE" id="PS50215">
    <property type="entry name" value="ADAM_MEPRO"/>
    <property type="match status" value="1"/>
</dbReference>
<dbReference type="EMBL" id="CAWYQH010000166">
    <property type="protein sequence ID" value="CAK8697632.1"/>
    <property type="molecule type" value="Genomic_DNA"/>
</dbReference>
<dbReference type="Pfam" id="PF01421">
    <property type="entry name" value="Reprolysin"/>
    <property type="match status" value="1"/>
</dbReference>
<comment type="caution">
    <text evidence="7">Lacks conserved residue(s) required for the propagation of feature annotation.</text>
</comment>
<evidence type="ECO:0000256" key="9">
    <source>
        <dbReference type="SAM" id="SignalP"/>
    </source>
</evidence>
<dbReference type="SUPFAM" id="SSF55486">
    <property type="entry name" value="Metalloproteases ('zincins'), catalytic domain"/>
    <property type="match status" value="1"/>
</dbReference>
<keyword evidence="4 8" id="KW-1133">Transmembrane helix</keyword>
<gene>
    <name evidence="12" type="ORF">CVLEPA_LOCUS13581</name>
    <name evidence="13" type="ORF">CVLEPA_LOCUS31137</name>
</gene>
<keyword evidence="9" id="KW-0732">Signal</keyword>
<feature type="transmembrane region" description="Helical" evidence="8">
    <location>
        <begin position="807"/>
        <end position="826"/>
    </location>
</feature>
<feature type="binding site" evidence="7">
    <location>
        <position position="384"/>
    </location>
    <ligand>
        <name>Zn(2+)</name>
        <dbReference type="ChEBI" id="CHEBI:29105"/>
        <note>catalytic</note>
    </ligand>
</feature>
<feature type="domain" description="Peptidase M12B" evidence="11">
    <location>
        <begin position="241"/>
        <end position="445"/>
    </location>
</feature>
<keyword evidence="5 8" id="KW-0472">Membrane</keyword>
<keyword evidence="3 8" id="KW-0812">Transmembrane</keyword>
<feature type="binding site" evidence="7">
    <location>
        <position position="388"/>
    </location>
    <ligand>
        <name>Zn(2+)</name>
        <dbReference type="ChEBI" id="CHEBI:29105"/>
        <note>catalytic</note>
    </ligand>
</feature>
<evidence type="ECO:0000313" key="13">
    <source>
        <dbReference type="EMBL" id="CAK8697632.1"/>
    </source>
</evidence>
<dbReference type="Proteomes" id="UP001642483">
    <property type="component" value="Unassembled WGS sequence"/>
</dbReference>
<dbReference type="Pfam" id="PF08516">
    <property type="entry name" value="ADAM_CR"/>
    <property type="match status" value="1"/>
</dbReference>
<dbReference type="PANTHER" id="PTHR11905">
    <property type="entry name" value="ADAM A DISINTEGRIN AND METALLOPROTEASE DOMAIN"/>
    <property type="match status" value="1"/>
</dbReference>
<dbReference type="PANTHER" id="PTHR11905:SF159">
    <property type="entry name" value="ADAM METALLOPROTEASE"/>
    <property type="match status" value="1"/>
</dbReference>
<dbReference type="PROSITE" id="PS01186">
    <property type="entry name" value="EGF_2"/>
    <property type="match status" value="1"/>
</dbReference>
<keyword evidence="2" id="KW-0800">Toxin</keyword>
<keyword evidence="6" id="KW-1015">Disulfide bond</keyword>
<dbReference type="InterPro" id="IPR024079">
    <property type="entry name" value="MetalloPept_cat_dom_sf"/>
</dbReference>
<dbReference type="EMBL" id="CAWYQH010000096">
    <property type="protein sequence ID" value="CAK8682801.1"/>
    <property type="molecule type" value="Genomic_DNA"/>
</dbReference>
<evidence type="ECO:0000256" key="6">
    <source>
        <dbReference type="ARBA" id="ARBA00023157"/>
    </source>
</evidence>
<dbReference type="Gene3D" id="4.10.70.10">
    <property type="entry name" value="Disintegrin domain"/>
    <property type="match status" value="1"/>
</dbReference>
<feature type="binding site" evidence="7">
    <location>
        <position position="394"/>
    </location>
    <ligand>
        <name>Zn(2+)</name>
        <dbReference type="ChEBI" id="CHEBI:29105"/>
        <note>catalytic</note>
    </ligand>
</feature>
<dbReference type="Pfam" id="PF01562">
    <property type="entry name" value="Pep_M12B_propep"/>
    <property type="match status" value="1"/>
</dbReference>
<dbReference type="PROSITE" id="PS50214">
    <property type="entry name" value="DISINTEGRIN_2"/>
    <property type="match status" value="1"/>
</dbReference>
<name>A0ABP0FW76_CLALP</name>
<dbReference type="InterPro" id="IPR001762">
    <property type="entry name" value="Disintegrin_dom"/>
</dbReference>
<dbReference type="InterPro" id="IPR006586">
    <property type="entry name" value="ADAM_Cys-rich"/>
</dbReference>
<feature type="chain" id="PRO_5045029045" evidence="9">
    <location>
        <begin position="23"/>
        <end position="830"/>
    </location>
</feature>
<dbReference type="InterPro" id="IPR034027">
    <property type="entry name" value="Reprolysin_adamalysin"/>
</dbReference>
<feature type="domain" description="Disintegrin" evidence="10">
    <location>
        <begin position="453"/>
        <end position="540"/>
    </location>
</feature>
<comment type="subcellular location">
    <subcellularLocation>
        <location evidence="1">Membrane</location>
        <topology evidence="1">Single-pass type I membrane protein</topology>
    </subcellularLocation>
</comment>
<dbReference type="SMART" id="SM00050">
    <property type="entry name" value="DISIN"/>
    <property type="match status" value="1"/>
</dbReference>
<evidence type="ECO:0000259" key="10">
    <source>
        <dbReference type="PROSITE" id="PS50214"/>
    </source>
</evidence>
<dbReference type="PROSITE" id="PS00427">
    <property type="entry name" value="DISINTEGRIN_1"/>
    <property type="match status" value="1"/>
</dbReference>
<dbReference type="CDD" id="cd04269">
    <property type="entry name" value="ZnMc_adamalysin_II_like"/>
    <property type="match status" value="1"/>
</dbReference>
<sequence length="830" mass="90192">MEFLFIHFWFLLLCLGFDLSFAQLYKEPLNVEFLSESGRFPLLSSLTKYHIFIPNQFEDANHSRRKREIKTEIQNAAGVHLQDVYFSFNYDGKEYILDLSINQELLPRSFTTSSYSKHGRLQIHKPTKKDRNNCYYQGHVRNIDNSQVFLSTCDGLSGSIFLPDDILLIEPLKNNKGQVIDNKHVVYRMDDTKIKHNISCGNNNDTDYAHAFANDLSKMALMESNYNKKSRRKRQTNEEKKFVEMLVVVDNAMANKFADRIDLDGHVKNLVNHVDGFYQKLGIRIVLSHIEVWNDSDPVDLSTDVGEVLDAFLTYRQDRLSNSSADSPWRYTDNVQLLYGRDFDGTTIGKASVGTMCTSQSAGVNQDHGKASSEVAYAAATIAHEMGHNFGMLHDTTDCVCPQDAQCIMASLIGFGPTRDWSSCSKSYLEDNQKFGGQNCLVNVPEPDKIYGGPKCGNDIVETGEQCDCGPPEHCQSRCCNATSCMLLPGAICDTGTCCDNCQYKTAGTECRGTNNNTCELPEYCSGNSPNCPGDMYAEDGTSCLEGTAACYEGVCLTHDMQCEVTWGEGSSSGVDRCYTLVNKLGNDNGNCGLDGAGNFIKCTTENAKCGKLQCQGGNTRPLTGTTRLAYRNTFSIGGVKYECKTVASLSSADVSDLGVARSGTMCDTGKVCDSGECKALEPLVCTKTCNNHGVCNNLGHCHCDCGWSPPFCAVKGGGGGSVDSGPACANNKISDNNKAFTVATFTAVSNSTAGNDGTTSATVSSHHEISDNSKAFTVATSTAVSNSTVGNNGTTSATVSSHHADVQMILLIGLLLVVIPLLIGVKSYV</sequence>
<keyword evidence="2" id="KW-1217">Cell adhesion impairing toxin</keyword>
<evidence type="ECO:0000259" key="11">
    <source>
        <dbReference type="PROSITE" id="PS50215"/>
    </source>
</evidence>
<evidence type="ECO:0000256" key="3">
    <source>
        <dbReference type="ARBA" id="ARBA00022692"/>
    </source>
</evidence>
<evidence type="ECO:0000256" key="7">
    <source>
        <dbReference type="PROSITE-ProRule" id="PRU00276"/>
    </source>
</evidence>
<proteinExistence type="predicted"/>
<protein>
    <submittedName>
        <fullName evidence="12">Uncharacterized protein</fullName>
    </submittedName>
</protein>
<evidence type="ECO:0000256" key="2">
    <source>
        <dbReference type="ARBA" id="ARBA00022508"/>
    </source>
</evidence>
<dbReference type="InterPro" id="IPR001590">
    <property type="entry name" value="Peptidase_M12B"/>
</dbReference>
<dbReference type="Pfam" id="PF00200">
    <property type="entry name" value="Disintegrin"/>
    <property type="match status" value="1"/>
</dbReference>
<evidence type="ECO:0000256" key="4">
    <source>
        <dbReference type="ARBA" id="ARBA00022989"/>
    </source>
</evidence>
<evidence type="ECO:0000256" key="5">
    <source>
        <dbReference type="ARBA" id="ARBA00023136"/>
    </source>
</evidence>
<keyword evidence="14" id="KW-1185">Reference proteome</keyword>
<evidence type="ECO:0000313" key="12">
    <source>
        <dbReference type="EMBL" id="CAK8682801.1"/>
    </source>
</evidence>
<reference evidence="12 14" key="1">
    <citation type="submission" date="2024-02" db="EMBL/GenBank/DDBJ databases">
        <authorList>
            <person name="Daric V."/>
            <person name="Darras S."/>
        </authorList>
    </citation>
    <scope>NUCLEOTIDE SEQUENCE [LARGE SCALE GENOMIC DNA]</scope>
</reference>
<dbReference type="InterPro" id="IPR000742">
    <property type="entry name" value="EGF"/>
</dbReference>
<dbReference type="Gene3D" id="3.40.390.10">
    <property type="entry name" value="Collagenase (Catalytic Domain)"/>
    <property type="match status" value="1"/>
</dbReference>
<feature type="active site" evidence="7">
    <location>
        <position position="385"/>
    </location>
</feature>
<dbReference type="SUPFAM" id="SSF57552">
    <property type="entry name" value="Blood coagulation inhibitor (disintegrin)"/>
    <property type="match status" value="1"/>
</dbReference>
<dbReference type="SMART" id="SM00608">
    <property type="entry name" value="ACR"/>
    <property type="match status" value="1"/>
</dbReference>
<keyword evidence="7" id="KW-0479">Metal-binding</keyword>
<comment type="caution">
    <text evidence="12">The sequence shown here is derived from an EMBL/GenBank/DDBJ whole genome shotgun (WGS) entry which is preliminary data.</text>
</comment>
<evidence type="ECO:0000256" key="1">
    <source>
        <dbReference type="ARBA" id="ARBA00004479"/>
    </source>
</evidence>
<accession>A0ABP0FW76</accession>
<dbReference type="InterPro" id="IPR018358">
    <property type="entry name" value="Disintegrin_CS"/>
</dbReference>
<evidence type="ECO:0000256" key="8">
    <source>
        <dbReference type="SAM" id="Phobius"/>
    </source>
</evidence>
<dbReference type="InterPro" id="IPR002870">
    <property type="entry name" value="Peptidase_M12B_N"/>
</dbReference>
<keyword evidence="7" id="KW-0862">Zinc</keyword>
<evidence type="ECO:0000313" key="14">
    <source>
        <dbReference type="Proteomes" id="UP001642483"/>
    </source>
</evidence>
<organism evidence="12 14">
    <name type="scientific">Clavelina lepadiformis</name>
    <name type="common">Light-bulb sea squirt</name>
    <name type="synonym">Ascidia lepadiformis</name>
    <dbReference type="NCBI Taxonomy" id="159417"/>
    <lineage>
        <taxon>Eukaryota</taxon>
        <taxon>Metazoa</taxon>
        <taxon>Chordata</taxon>
        <taxon>Tunicata</taxon>
        <taxon>Ascidiacea</taxon>
        <taxon>Aplousobranchia</taxon>
        <taxon>Clavelinidae</taxon>
        <taxon>Clavelina</taxon>
    </lineage>
</organism>
<feature type="signal peptide" evidence="9">
    <location>
        <begin position="1"/>
        <end position="22"/>
    </location>
</feature>
<dbReference type="InterPro" id="IPR036436">
    <property type="entry name" value="Disintegrin_dom_sf"/>
</dbReference>